<keyword evidence="1" id="KW-0732">Signal</keyword>
<organism evidence="2 3">
    <name type="scientific">Thiothrix lacustris</name>
    <dbReference type="NCBI Taxonomy" id="525917"/>
    <lineage>
        <taxon>Bacteria</taxon>
        <taxon>Pseudomonadati</taxon>
        <taxon>Pseudomonadota</taxon>
        <taxon>Gammaproteobacteria</taxon>
        <taxon>Thiotrichales</taxon>
        <taxon>Thiotrichaceae</taxon>
        <taxon>Thiothrix</taxon>
    </lineage>
</organism>
<evidence type="ECO:0000256" key="1">
    <source>
        <dbReference type="SAM" id="SignalP"/>
    </source>
</evidence>
<sequence>MKTLIAAIIASLVLLSACSNLETTRSGFLNNYEQMQPDGKGTLTYSNSLAQKRYTAFLVDDVQYSQGDKGEVLNAEQIATLKDTYRNAVTKAFSDNYTLVSTPAANVMRVRLSITSVNKSTVPLNYVSTLVLLTPVSNGGISTESEIVDALTGERLSALSTHSNPNVLDGKFSGYFNPIGHAKAALESHAAQLRETIAPR</sequence>
<proteinExistence type="predicted"/>
<dbReference type="EMBL" id="MTEJ01000324">
    <property type="protein sequence ID" value="OQX04694.1"/>
    <property type="molecule type" value="Genomic_DNA"/>
</dbReference>
<gene>
    <name evidence="2" type="ORF">BWK73_35460</name>
</gene>
<dbReference type="PROSITE" id="PS51257">
    <property type="entry name" value="PROKAR_LIPOPROTEIN"/>
    <property type="match status" value="1"/>
</dbReference>
<evidence type="ECO:0008006" key="4">
    <source>
        <dbReference type="Google" id="ProtNLM"/>
    </source>
</evidence>
<feature type="signal peptide" evidence="1">
    <location>
        <begin position="1"/>
        <end position="21"/>
    </location>
</feature>
<evidence type="ECO:0000313" key="2">
    <source>
        <dbReference type="EMBL" id="OQX04694.1"/>
    </source>
</evidence>
<dbReference type="AlphaFoldDB" id="A0A1Y1QFY2"/>
<comment type="caution">
    <text evidence="2">The sequence shown here is derived from an EMBL/GenBank/DDBJ whole genome shotgun (WGS) entry which is preliminary data.</text>
</comment>
<protein>
    <recommendedName>
        <fullName evidence="4">DUF3313 domain-containing protein</fullName>
    </recommendedName>
</protein>
<evidence type="ECO:0000313" key="3">
    <source>
        <dbReference type="Proteomes" id="UP000192491"/>
    </source>
</evidence>
<reference evidence="2 3" key="1">
    <citation type="submission" date="2017-01" db="EMBL/GenBank/DDBJ databases">
        <title>Novel large sulfur bacteria in the metagenomes of groundwater-fed chemosynthetic microbial mats in the Lake Huron basin.</title>
        <authorList>
            <person name="Sharrar A.M."/>
            <person name="Flood B.E."/>
            <person name="Bailey J.V."/>
            <person name="Jones D.S."/>
            <person name="Biddanda B."/>
            <person name="Ruberg S.A."/>
            <person name="Marcus D.N."/>
            <person name="Dick G.J."/>
        </authorList>
    </citation>
    <scope>NUCLEOTIDE SEQUENCE [LARGE SCALE GENOMIC DNA]</scope>
    <source>
        <strain evidence="2">A8</strain>
    </source>
</reference>
<dbReference type="Proteomes" id="UP000192491">
    <property type="component" value="Unassembled WGS sequence"/>
</dbReference>
<dbReference type="Pfam" id="PF11769">
    <property type="entry name" value="DUF3313"/>
    <property type="match status" value="1"/>
</dbReference>
<dbReference type="InterPro" id="IPR021747">
    <property type="entry name" value="DUF3313"/>
</dbReference>
<accession>A0A1Y1QFY2</accession>
<feature type="chain" id="PRO_5012575832" description="DUF3313 domain-containing protein" evidence="1">
    <location>
        <begin position="22"/>
        <end position="200"/>
    </location>
</feature>
<name>A0A1Y1QFY2_9GAMM</name>